<reference evidence="4" key="2">
    <citation type="submission" date="2023-05" db="EMBL/GenBank/DDBJ databases">
        <authorList>
            <consortium name="Lawrence Berkeley National Laboratory"/>
            <person name="Steindorff A."/>
            <person name="Hensen N."/>
            <person name="Bonometti L."/>
            <person name="Westerberg I."/>
            <person name="Brannstrom I.O."/>
            <person name="Guillou S."/>
            <person name="Cros-Aarteil S."/>
            <person name="Calhoun S."/>
            <person name="Haridas S."/>
            <person name="Kuo A."/>
            <person name="Mondo S."/>
            <person name="Pangilinan J."/>
            <person name="Riley R."/>
            <person name="Labutti K."/>
            <person name="Andreopoulos B."/>
            <person name="Lipzen A."/>
            <person name="Chen C."/>
            <person name="Yanf M."/>
            <person name="Daum C."/>
            <person name="Ng V."/>
            <person name="Clum A."/>
            <person name="Ohm R."/>
            <person name="Martin F."/>
            <person name="Silar P."/>
            <person name="Natvig D."/>
            <person name="Lalanne C."/>
            <person name="Gautier V."/>
            <person name="Ament-Velasquez S.L."/>
            <person name="Kruys A."/>
            <person name="Hutchinson M.I."/>
            <person name="Powell A.J."/>
            <person name="Barry K."/>
            <person name="Miller A.N."/>
            <person name="Grigoriev I.V."/>
            <person name="Debuchy R."/>
            <person name="Gladieux P."/>
            <person name="Thoren M.H."/>
            <person name="Johannesson H."/>
        </authorList>
    </citation>
    <scope>NUCLEOTIDE SEQUENCE</scope>
    <source>
        <strain evidence="4">PSN293</strain>
    </source>
</reference>
<evidence type="ECO:0000313" key="4">
    <source>
        <dbReference type="EMBL" id="KAK4216854.1"/>
    </source>
</evidence>
<feature type="transmembrane region" description="Helical" evidence="2">
    <location>
        <begin position="155"/>
        <end position="174"/>
    </location>
</feature>
<keyword evidence="2" id="KW-0472">Membrane</keyword>
<comment type="caution">
    <text evidence="4">The sequence shown here is derived from an EMBL/GenBank/DDBJ whole genome shotgun (WGS) entry which is preliminary data.</text>
</comment>
<proteinExistence type="predicted"/>
<dbReference type="EMBL" id="MU858064">
    <property type="protein sequence ID" value="KAK4216854.1"/>
    <property type="molecule type" value="Genomic_DNA"/>
</dbReference>
<organism evidence="4 5">
    <name type="scientific">Rhypophila decipiens</name>
    <dbReference type="NCBI Taxonomy" id="261697"/>
    <lineage>
        <taxon>Eukaryota</taxon>
        <taxon>Fungi</taxon>
        <taxon>Dikarya</taxon>
        <taxon>Ascomycota</taxon>
        <taxon>Pezizomycotina</taxon>
        <taxon>Sordariomycetes</taxon>
        <taxon>Sordariomycetidae</taxon>
        <taxon>Sordariales</taxon>
        <taxon>Naviculisporaceae</taxon>
        <taxon>Rhypophila</taxon>
    </lineage>
</organism>
<name>A0AAN6YD32_9PEZI</name>
<keyword evidence="3" id="KW-0732">Signal</keyword>
<dbReference type="Proteomes" id="UP001301769">
    <property type="component" value="Unassembled WGS sequence"/>
</dbReference>
<reference evidence="4" key="1">
    <citation type="journal article" date="2023" name="Mol. Phylogenet. Evol.">
        <title>Genome-scale phylogeny and comparative genomics of the fungal order Sordariales.</title>
        <authorList>
            <person name="Hensen N."/>
            <person name="Bonometti L."/>
            <person name="Westerberg I."/>
            <person name="Brannstrom I.O."/>
            <person name="Guillou S."/>
            <person name="Cros-Aarteil S."/>
            <person name="Calhoun S."/>
            <person name="Haridas S."/>
            <person name="Kuo A."/>
            <person name="Mondo S."/>
            <person name="Pangilinan J."/>
            <person name="Riley R."/>
            <person name="LaButti K."/>
            <person name="Andreopoulos B."/>
            <person name="Lipzen A."/>
            <person name="Chen C."/>
            <person name="Yan M."/>
            <person name="Daum C."/>
            <person name="Ng V."/>
            <person name="Clum A."/>
            <person name="Steindorff A."/>
            <person name="Ohm R.A."/>
            <person name="Martin F."/>
            <person name="Silar P."/>
            <person name="Natvig D.O."/>
            <person name="Lalanne C."/>
            <person name="Gautier V."/>
            <person name="Ament-Velasquez S.L."/>
            <person name="Kruys A."/>
            <person name="Hutchinson M.I."/>
            <person name="Powell A.J."/>
            <person name="Barry K."/>
            <person name="Miller A.N."/>
            <person name="Grigoriev I.V."/>
            <person name="Debuchy R."/>
            <person name="Gladieux P."/>
            <person name="Hiltunen Thoren M."/>
            <person name="Johannesson H."/>
        </authorList>
    </citation>
    <scope>NUCLEOTIDE SEQUENCE</scope>
    <source>
        <strain evidence="4">PSN293</strain>
    </source>
</reference>
<feature type="transmembrane region" description="Helical" evidence="2">
    <location>
        <begin position="314"/>
        <end position="333"/>
    </location>
</feature>
<feature type="transmembrane region" description="Helical" evidence="2">
    <location>
        <begin position="186"/>
        <end position="206"/>
    </location>
</feature>
<keyword evidence="2" id="KW-1133">Transmembrane helix</keyword>
<gene>
    <name evidence="4" type="ORF">QBC37DRAFT_77261</name>
</gene>
<evidence type="ECO:0000256" key="3">
    <source>
        <dbReference type="SAM" id="SignalP"/>
    </source>
</evidence>
<evidence type="ECO:0000313" key="5">
    <source>
        <dbReference type="Proteomes" id="UP001301769"/>
    </source>
</evidence>
<dbReference type="AlphaFoldDB" id="A0AAN6YD32"/>
<feature type="chain" id="PRO_5042945315" evidence="3">
    <location>
        <begin position="18"/>
        <end position="408"/>
    </location>
</feature>
<keyword evidence="2" id="KW-0812">Transmembrane</keyword>
<evidence type="ECO:0000256" key="1">
    <source>
        <dbReference type="SAM" id="MobiDB-lite"/>
    </source>
</evidence>
<protein>
    <submittedName>
        <fullName evidence="4">Uncharacterized protein</fullName>
    </submittedName>
</protein>
<feature type="signal peptide" evidence="3">
    <location>
        <begin position="1"/>
        <end position="17"/>
    </location>
</feature>
<feature type="compositionally biased region" description="Basic residues" evidence="1">
    <location>
        <begin position="399"/>
        <end position="408"/>
    </location>
</feature>
<accession>A0AAN6YD32</accession>
<keyword evidence="5" id="KW-1185">Reference proteome</keyword>
<feature type="region of interest" description="Disordered" evidence="1">
    <location>
        <begin position="364"/>
        <end position="408"/>
    </location>
</feature>
<evidence type="ECO:0000256" key="2">
    <source>
        <dbReference type="SAM" id="Phobius"/>
    </source>
</evidence>
<sequence>MIAFLTFFSCTTFCGMAILSTLSEFTGGGVTWEGGFIERVSEILVGGLAMGEHEHWAAAAASTSAAAPMVFRNNKNTKDDHHLRSRVGGKLNSTSPLPLSATMDTDAATTTIFTTTTTSGAKAGKGHGWAARGEAQDGLGDRWVRPLAAAATHPFAHVVGLVSAILLFVGFIRFKGISWHYLKRESWIWLRLAFLTPIIFVHHLWIHTWAAANDLNVDFVEVDEGYAKTGIIHRTVGGLRLVAVRPQPKELVVEEPVVKENTPRKPEGGRLAGRAPWLSGRPPGGIGQKPKSLPFRQRAWRTTTTKFHDFVARLRAFITILWALACDVVRLLVQFVDGIRRTRVTLRPPGVRIVPAVQDWQEIDPDLLKSDNDGKSKKGDSSGNKGKKNAGKNAGGKGGGKKGKGRQR</sequence>
<feature type="compositionally biased region" description="Basic and acidic residues" evidence="1">
    <location>
        <begin position="366"/>
        <end position="380"/>
    </location>
</feature>